<reference evidence="1" key="2">
    <citation type="submission" date="2020-11" db="EMBL/GenBank/DDBJ databases">
        <authorList>
            <person name="McCartney M.A."/>
            <person name="Auch B."/>
            <person name="Kono T."/>
            <person name="Mallez S."/>
            <person name="Becker A."/>
            <person name="Gohl D.M."/>
            <person name="Silverstein K.A.T."/>
            <person name="Koren S."/>
            <person name="Bechman K.B."/>
            <person name="Herman A."/>
            <person name="Abrahante J.E."/>
            <person name="Garbe J."/>
        </authorList>
    </citation>
    <scope>NUCLEOTIDE SEQUENCE</scope>
    <source>
        <strain evidence="1">Duluth1</strain>
        <tissue evidence="1">Whole animal</tissue>
    </source>
</reference>
<gene>
    <name evidence="1" type="ORF">DPMN_008783</name>
</gene>
<protein>
    <submittedName>
        <fullName evidence="1">Uncharacterized protein</fullName>
    </submittedName>
</protein>
<proteinExistence type="predicted"/>
<dbReference type="EMBL" id="JAIWYP010000001">
    <property type="protein sequence ID" value="KAH3884798.1"/>
    <property type="molecule type" value="Genomic_DNA"/>
</dbReference>
<name>A0A9D4MYS9_DREPO</name>
<sequence length="134" mass="15926">MTLDRYQTKQQFELTTVAQTDTLNEDFSFKDLNADALLRQAADLLNVNQRPHTTLEEGHWTITPRCNQTRERHQYRETTSLTLQKEIARSRNERKDRYRLQINLRMDKGAFVVFYEVVYSVFVDIKLKSHSNNT</sequence>
<evidence type="ECO:0000313" key="2">
    <source>
        <dbReference type="Proteomes" id="UP000828390"/>
    </source>
</evidence>
<accession>A0A9D4MYS9</accession>
<dbReference type="Proteomes" id="UP000828390">
    <property type="component" value="Unassembled WGS sequence"/>
</dbReference>
<reference evidence="1" key="1">
    <citation type="journal article" date="2019" name="bioRxiv">
        <title>The Genome of the Zebra Mussel, Dreissena polymorpha: A Resource for Invasive Species Research.</title>
        <authorList>
            <person name="McCartney M.A."/>
            <person name="Auch B."/>
            <person name="Kono T."/>
            <person name="Mallez S."/>
            <person name="Zhang Y."/>
            <person name="Obille A."/>
            <person name="Becker A."/>
            <person name="Abrahante J.E."/>
            <person name="Garbe J."/>
            <person name="Badalamenti J.P."/>
            <person name="Herman A."/>
            <person name="Mangelson H."/>
            <person name="Liachko I."/>
            <person name="Sullivan S."/>
            <person name="Sone E.D."/>
            <person name="Koren S."/>
            <person name="Silverstein K.A.T."/>
            <person name="Beckman K.B."/>
            <person name="Gohl D.M."/>
        </authorList>
    </citation>
    <scope>NUCLEOTIDE SEQUENCE</scope>
    <source>
        <strain evidence="1">Duluth1</strain>
        <tissue evidence="1">Whole animal</tissue>
    </source>
</reference>
<comment type="caution">
    <text evidence="1">The sequence shown here is derived from an EMBL/GenBank/DDBJ whole genome shotgun (WGS) entry which is preliminary data.</text>
</comment>
<dbReference type="AlphaFoldDB" id="A0A9D4MYS9"/>
<organism evidence="1 2">
    <name type="scientific">Dreissena polymorpha</name>
    <name type="common">Zebra mussel</name>
    <name type="synonym">Mytilus polymorpha</name>
    <dbReference type="NCBI Taxonomy" id="45954"/>
    <lineage>
        <taxon>Eukaryota</taxon>
        <taxon>Metazoa</taxon>
        <taxon>Spiralia</taxon>
        <taxon>Lophotrochozoa</taxon>
        <taxon>Mollusca</taxon>
        <taxon>Bivalvia</taxon>
        <taxon>Autobranchia</taxon>
        <taxon>Heteroconchia</taxon>
        <taxon>Euheterodonta</taxon>
        <taxon>Imparidentia</taxon>
        <taxon>Neoheterodontei</taxon>
        <taxon>Myida</taxon>
        <taxon>Dreissenoidea</taxon>
        <taxon>Dreissenidae</taxon>
        <taxon>Dreissena</taxon>
    </lineage>
</organism>
<keyword evidence="2" id="KW-1185">Reference proteome</keyword>
<evidence type="ECO:0000313" key="1">
    <source>
        <dbReference type="EMBL" id="KAH3884798.1"/>
    </source>
</evidence>